<comment type="caution">
    <text evidence="2">The sequence shown here is derived from an EMBL/GenBank/DDBJ whole genome shotgun (WGS) entry which is preliminary data.</text>
</comment>
<feature type="transmembrane region" description="Helical" evidence="1">
    <location>
        <begin position="38"/>
        <end position="56"/>
    </location>
</feature>
<keyword evidence="4" id="KW-1185">Reference proteome</keyword>
<reference evidence="2" key="2">
    <citation type="submission" date="2022-11" db="EMBL/GenBank/DDBJ databases">
        <title>Draft genome sequence of Sellimonas catena strain 12EGH17.</title>
        <authorList>
            <person name="Atsushi H."/>
            <person name="Moriya O."/>
            <person name="Mitsuo S."/>
        </authorList>
    </citation>
    <scope>NUCLEOTIDE SEQUENCE</scope>
    <source>
        <strain evidence="2">12EGH17</strain>
    </source>
</reference>
<organism evidence="2 4">
    <name type="scientific">Sellimonas catena</name>
    <dbReference type="NCBI Taxonomy" id="2994035"/>
    <lineage>
        <taxon>Bacteria</taxon>
        <taxon>Bacillati</taxon>
        <taxon>Bacillota</taxon>
        <taxon>Clostridia</taxon>
        <taxon>Lachnospirales</taxon>
        <taxon>Lachnospiraceae</taxon>
        <taxon>Sellimonas</taxon>
    </lineage>
</organism>
<feature type="transmembrane region" description="Helical" evidence="1">
    <location>
        <begin position="12"/>
        <end position="32"/>
    </location>
</feature>
<reference evidence="3" key="3">
    <citation type="submission" date="2022-11" db="EMBL/GenBank/DDBJ databases">
        <title>Draft genome sequence of Sellimonas catena strain 18CBH55.</title>
        <authorList>
            <person name="Atsushi H."/>
            <person name="Moriya O."/>
            <person name="Mitsuo S."/>
        </authorList>
    </citation>
    <scope>NUCLEOTIDE SEQUENCE</scope>
    <source>
        <strain evidence="3">18CBH55</strain>
    </source>
</reference>
<dbReference type="Proteomes" id="UP001145094">
    <property type="component" value="Unassembled WGS sequence"/>
</dbReference>
<reference evidence="3" key="4">
    <citation type="submission" date="2022-11" db="EMBL/GenBank/DDBJ databases">
        <title>Draft genome sequence of Sellimonas catena strain 18CBH55.</title>
        <authorList>
            <person name="Hisatomi A."/>
            <person name="Ohkuma M."/>
            <person name="Sakamoto M."/>
        </authorList>
    </citation>
    <scope>NUCLEOTIDE SEQUENCE</scope>
    <source>
        <strain evidence="3">18CBH55</strain>
    </source>
</reference>
<dbReference type="RefSeq" id="WP_087169060.1">
    <property type="nucleotide sequence ID" value="NZ_BSBO01000004.1"/>
</dbReference>
<dbReference type="AlphaFoldDB" id="A0A9W6C496"/>
<dbReference type="EMBL" id="BSCH01000008">
    <property type="protein sequence ID" value="GLG90051.1"/>
    <property type="molecule type" value="Genomic_DNA"/>
</dbReference>
<reference evidence="2 4" key="5">
    <citation type="journal article" date="2023" name="Int. J. Syst. Evol. Microbiol.">
        <title>Sellimonas catena sp. nov., isolated from human faeces.</title>
        <authorList>
            <person name="Hisatomi A."/>
            <person name="Ohkuma M."/>
            <person name="Sakamoto M."/>
        </authorList>
    </citation>
    <scope>NUCLEOTIDE SEQUENCE [LARGE SCALE GENOMIC DNA]</scope>
    <source>
        <strain evidence="2 4">12EGH17</strain>
        <strain evidence="3">18CBH55</strain>
    </source>
</reference>
<sequence>MEEKGFFQTRPGRLTIAFCVIMAAFVLMLTGLHLENDILCLIGFIMTAAAMLYSPIEGHLYARFKNK</sequence>
<evidence type="ECO:0000313" key="2">
    <source>
        <dbReference type="EMBL" id="GLG03469.1"/>
    </source>
</evidence>
<dbReference type="EMBL" id="BSBO01000004">
    <property type="protein sequence ID" value="GLG03469.1"/>
    <property type="molecule type" value="Genomic_DNA"/>
</dbReference>
<dbReference type="Proteomes" id="UP001145145">
    <property type="component" value="Unassembled WGS sequence"/>
</dbReference>
<accession>A0A9W6C496</accession>
<gene>
    <name evidence="2" type="ORF">Selli1_06430</name>
    <name evidence="3" type="ORF">Selli2_14780</name>
</gene>
<reference evidence="2" key="1">
    <citation type="submission" date="2022-11" db="EMBL/GenBank/DDBJ databases">
        <title>Draft genome sequence of Sellimonas catena strain 12EGH17.</title>
        <authorList>
            <person name="Hisatomi A."/>
            <person name="Ohkuma M."/>
            <person name="Sakamoto M."/>
        </authorList>
    </citation>
    <scope>NUCLEOTIDE SEQUENCE</scope>
    <source>
        <strain evidence="2">12EGH17</strain>
    </source>
</reference>
<name>A0A9W6C496_9FIRM</name>
<keyword evidence="1" id="KW-0472">Membrane</keyword>
<evidence type="ECO:0000256" key="1">
    <source>
        <dbReference type="SAM" id="Phobius"/>
    </source>
</evidence>
<evidence type="ECO:0000313" key="3">
    <source>
        <dbReference type="EMBL" id="GLG90051.1"/>
    </source>
</evidence>
<keyword evidence="1" id="KW-1133">Transmembrane helix</keyword>
<keyword evidence="1" id="KW-0812">Transmembrane</keyword>
<proteinExistence type="predicted"/>
<protein>
    <submittedName>
        <fullName evidence="2">Uncharacterized protein</fullName>
    </submittedName>
</protein>
<evidence type="ECO:0000313" key="4">
    <source>
        <dbReference type="Proteomes" id="UP001145145"/>
    </source>
</evidence>